<dbReference type="SUPFAM" id="SSF56954">
    <property type="entry name" value="Outer membrane efflux proteins (OEP)"/>
    <property type="match status" value="1"/>
</dbReference>
<dbReference type="GO" id="GO:0015562">
    <property type="term" value="F:efflux transmembrane transporter activity"/>
    <property type="evidence" value="ECO:0007669"/>
    <property type="project" value="InterPro"/>
</dbReference>
<dbReference type="Pfam" id="PF02321">
    <property type="entry name" value="OEP"/>
    <property type="match status" value="1"/>
</dbReference>
<organism evidence="1">
    <name type="scientific">hydrothermal vent metagenome</name>
    <dbReference type="NCBI Taxonomy" id="652676"/>
    <lineage>
        <taxon>unclassified sequences</taxon>
        <taxon>metagenomes</taxon>
        <taxon>ecological metagenomes</taxon>
    </lineage>
</organism>
<dbReference type="EMBL" id="UOGI01000174">
    <property type="protein sequence ID" value="VAX33325.1"/>
    <property type="molecule type" value="Genomic_DNA"/>
</dbReference>
<reference evidence="1" key="1">
    <citation type="submission" date="2018-06" db="EMBL/GenBank/DDBJ databases">
        <authorList>
            <person name="Zhirakovskaya E."/>
        </authorList>
    </citation>
    <scope>NUCLEOTIDE SEQUENCE</scope>
</reference>
<dbReference type="PROSITE" id="PS51257">
    <property type="entry name" value="PROKAR_LIPOPROTEIN"/>
    <property type="match status" value="1"/>
</dbReference>
<dbReference type="Gene3D" id="1.20.1600.10">
    <property type="entry name" value="Outer membrane efflux proteins (OEP)"/>
    <property type="match status" value="1"/>
</dbReference>
<evidence type="ECO:0000313" key="1">
    <source>
        <dbReference type="EMBL" id="VAX33325.1"/>
    </source>
</evidence>
<dbReference type="PANTHER" id="PTHR30203:SF24">
    <property type="entry name" value="BLR4935 PROTEIN"/>
    <property type="match status" value="1"/>
</dbReference>
<accession>A0A3B1DNN7</accession>
<sequence length="246" mass="26999">MTGKAKNLYLILTAFLTLLYGCATYHPEPIDGPAVGDALKPPAMEVVRIKAGEIRHPILRPVDFDIRDGLSPDEAAVMAVIANPALRAVRDLRGVAEAQIIQAGILPNPRLSYNLDIPTGGNKEGAVNGYGFGIGWDIRSLITRSARVDAARAHAASVDLDIAWQEWQVAESAKLHLFRLFYLDRQLRLTKEAEQRFRKALKAIEKSVASGEKTDMDLADAEVALQQAHASVLTTKKVREQERLAL</sequence>
<dbReference type="InterPro" id="IPR010131">
    <property type="entry name" value="MdtP/NodT-like"/>
</dbReference>
<dbReference type="AlphaFoldDB" id="A0A3B1DNN7"/>
<gene>
    <name evidence="1" type="ORF">MNBD_NITROSPIRAE03-970</name>
</gene>
<dbReference type="InterPro" id="IPR003423">
    <property type="entry name" value="OMP_efflux"/>
</dbReference>
<feature type="non-terminal residue" evidence="1">
    <location>
        <position position="246"/>
    </location>
</feature>
<dbReference type="PANTHER" id="PTHR30203">
    <property type="entry name" value="OUTER MEMBRANE CATION EFFLUX PROTEIN"/>
    <property type="match status" value="1"/>
</dbReference>
<protein>
    <submittedName>
        <fullName evidence="1">Heavy metal RND efflux outer membrane protein, CzcC family</fullName>
    </submittedName>
</protein>
<proteinExistence type="predicted"/>
<name>A0A3B1DNN7_9ZZZZ</name>